<dbReference type="Proteomes" id="UP000238083">
    <property type="component" value="Unassembled WGS sequence"/>
</dbReference>
<proteinExistence type="predicted"/>
<gene>
    <name evidence="1" type="ORF">CLV37_10289</name>
</gene>
<organism evidence="1 2">
    <name type="scientific">Kineococcus rhizosphaerae</name>
    <dbReference type="NCBI Taxonomy" id="559628"/>
    <lineage>
        <taxon>Bacteria</taxon>
        <taxon>Bacillati</taxon>
        <taxon>Actinomycetota</taxon>
        <taxon>Actinomycetes</taxon>
        <taxon>Kineosporiales</taxon>
        <taxon>Kineosporiaceae</taxon>
        <taxon>Kineococcus</taxon>
    </lineage>
</organism>
<comment type="caution">
    <text evidence="1">The sequence shown here is derived from an EMBL/GenBank/DDBJ whole genome shotgun (WGS) entry which is preliminary data.</text>
</comment>
<evidence type="ECO:0000313" key="1">
    <source>
        <dbReference type="EMBL" id="PRY17131.1"/>
    </source>
</evidence>
<sequence length="82" mass="8529">MRHDREDTTAQETALREARDAAATVLAELAAEAKSLAKAYAGRTARIPDGSALAGLVDAARRAEEAVDLAAHDLATARGEDA</sequence>
<dbReference type="AlphaFoldDB" id="A0A2T0R7M7"/>
<keyword evidence="2" id="KW-1185">Reference proteome</keyword>
<evidence type="ECO:0000313" key="2">
    <source>
        <dbReference type="Proteomes" id="UP000238083"/>
    </source>
</evidence>
<dbReference type="EMBL" id="PVZF01000002">
    <property type="protein sequence ID" value="PRY17131.1"/>
    <property type="molecule type" value="Genomic_DNA"/>
</dbReference>
<name>A0A2T0R7M7_9ACTN</name>
<dbReference type="RefSeq" id="WP_106207680.1">
    <property type="nucleotide sequence ID" value="NZ_PVZF01000002.1"/>
</dbReference>
<accession>A0A2T0R7M7</accession>
<protein>
    <submittedName>
        <fullName evidence="1">Uncharacterized protein</fullName>
    </submittedName>
</protein>
<reference evidence="1 2" key="1">
    <citation type="submission" date="2018-03" db="EMBL/GenBank/DDBJ databases">
        <title>Genomic Encyclopedia of Archaeal and Bacterial Type Strains, Phase II (KMG-II): from individual species to whole genera.</title>
        <authorList>
            <person name="Goeker M."/>
        </authorList>
    </citation>
    <scope>NUCLEOTIDE SEQUENCE [LARGE SCALE GENOMIC DNA]</scope>
    <source>
        <strain evidence="1 2">DSM 19711</strain>
    </source>
</reference>